<keyword evidence="2" id="KW-0812">Transmembrane</keyword>
<proteinExistence type="predicted"/>
<keyword evidence="4" id="KW-1185">Reference proteome</keyword>
<name>A0A9X0AE09_9HELO</name>
<gene>
    <name evidence="3" type="ORF">OCU04_012090</name>
</gene>
<keyword evidence="2" id="KW-1133">Transmembrane helix</keyword>
<dbReference type="AlphaFoldDB" id="A0A9X0AE09"/>
<sequence>MPIHKSTTNSTIPNPNAKDFKGDLSLSLELVLVVGIVLIGGIAMIFMVHKAEGYRERKRKGKLPEKMNSSGDLEV</sequence>
<evidence type="ECO:0000256" key="1">
    <source>
        <dbReference type="SAM" id="MobiDB-lite"/>
    </source>
</evidence>
<evidence type="ECO:0000256" key="2">
    <source>
        <dbReference type="SAM" id="Phobius"/>
    </source>
</evidence>
<keyword evidence="2" id="KW-0472">Membrane</keyword>
<evidence type="ECO:0000313" key="4">
    <source>
        <dbReference type="Proteomes" id="UP001152300"/>
    </source>
</evidence>
<evidence type="ECO:0000313" key="3">
    <source>
        <dbReference type="EMBL" id="KAJ8059113.1"/>
    </source>
</evidence>
<dbReference type="EMBL" id="JAPEIS010000015">
    <property type="protein sequence ID" value="KAJ8059113.1"/>
    <property type="molecule type" value="Genomic_DNA"/>
</dbReference>
<reference evidence="3" key="1">
    <citation type="submission" date="2022-11" db="EMBL/GenBank/DDBJ databases">
        <title>Genome Resource of Sclerotinia nivalis Strain SnTB1, a Plant Pathogen Isolated from American Ginseng.</title>
        <authorList>
            <person name="Fan S."/>
        </authorList>
    </citation>
    <scope>NUCLEOTIDE SEQUENCE</scope>
    <source>
        <strain evidence="3">SnTB1</strain>
    </source>
</reference>
<organism evidence="3 4">
    <name type="scientific">Sclerotinia nivalis</name>
    <dbReference type="NCBI Taxonomy" id="352851"/>
    <lineage>
        <taxon>Eukaryota</taxon>
        <taxon>Fungi</taxon>
        <taxon>Dikarya</taxon>
        <taxon>Ascomycota</taxon>
        <taxon>Pezizomycotina</taxon>
        <taxon>Leotiomycetes</taxon>
        <taxon>Helotiales</taxon>
        <taxon>Sclerotiniaceae</taxon>
        <taxon>Sclerotinia</taxon>
    </lineage>
</organism>
<feature type="transmembrane region" description="Helical" evidence="2">
    <location>
        <begin position="30"/>
        <end position="49"/>
    </location>
</feature>
<comment type="caution">
    <text evidence="3">The sequence shown here is derived from an EMBL/GenBank/DDBJ whole genome shotgun (WGS) entry which is preliminary data.</text>
</comment>
<accession>A0A9X0AE09</accession>
<protein>
    <submittedName>
        <fullName evidence="3">Uncharacterized protein</fullName>
    </submittedName>
</protein>
<dbReference type="OrthoDB" id="3556170at2759"/>
<feature type="region of interest" description="Disordered" evidence="1">
    <location>
        <begin position="54"/>
        <end position="75"/>
    </location>
</feature>
<dbReference type="Proteomes" id="UP001152300">
    <property type="component" value="Unassembled WGS sequence"/>
</dbReference>